<sequence>MALNLGQVVYHMDADTAFLNSVLEEDLYVRLPPGIVYGGHRCAKLLKAVYGRKQAGREWFDTSDAFIMGYDSRMQRSDVEPCLYFIKGTELMVIILAYADDYLVATNVKSWYDTFVATFHSRYACKDLGILILVMGIGVRWGDDPNLDRGEGARWEEVEGLALMARARWEEVGVGADGQGSVGGGGGVGADGQGSVGGGGGLALMARARWEEVEGLALRLGGRRWRGWRGWPGLGGRKWRGWR</sequence>
<evidence type="ECO:0000313" key="3">
    <source>
        <dbReference type="Proteomes" id="UP001190700"/>
    </source>
</evidence>
<organism evidence="2 3">
    <name type="scientific">Cymbomonas tetramitiformis</name>
    <dbReference type="NCBI Taxonomy" id="36881"/>
    <lineage>
        <taxon>Eukaryota</taxon>
        <taxon>Viridiplantae</taxon>
        <taxon>Chlorophyta</taxon>
        <taxon>Pyramimonadophyceae</taxon>
        <taxon>Pyramimonadales</taxon>
        <taxon>Pyramimonadaceae</taxon>
        <taxon>Cymbomonas</taxon>
    </lineage>
</organism>
<keyword evidence="3" id="KW-1185">Reference proteome</keyword>
<name>A0AAE0GWK8_9CHLO</name>
<gene>
    <name evidence="2" type="ORF">CYMTET_6876</name>
</gene>
<evidence type="ECO:0000259" key="1">
    <source>
        <dbReference type="Pfam" id="PF07727"/>
    </source>
</evidence>
<dbReference type="EMBL" id="LGRX02001785">
    <property type="protein sequence ID" value="KAK3285522.1"/>
    <property type="molecule type" value="Genomic_DNA"/>
</dbReference>
<proteinExistence type="predicted"/>
<protein>
    <recommendedName>
        <fullName evidence="1">Reverse transcriptase Ty1/copia-type domain-containing protein</fullName>
    </recommendedName>
</protein>
<dbReference type="Proteomes" id="UP001190700">
    <property type="component" value="Unassembled WGS sequence"/>
</dbReference>
<dbReference type="Pfam" id="PF07727">
    <property type="entry name" value="RVT_2"/>
    <property type="match status" value="1"/>
</dbReference>
<feature type="domain" description="Reverse transcriptase Ty1/copia-type" evidence="1">
    <location>
        <begin position="3"/>
        <end position="139"/>
    </location>
</feature>
<reference evidence="2 3" key="1">
    <citation type="journal article" date="2015" name="Genome Biol. Evol.">
        <title>Comparative Genomics of a Bacterivorous Green Alga Reveals Evolutionary Causalities and Consequences of Phago-Mixotrophic Mode of Nutrition.</title>
        <authorList>
            <person name="Burns J.A."/>
            <person name="Paasch A."/>
            <person name="Narechania A."/>
            <person name="Kim E."/>
        </authorList>
    </citation>
    <scope>NUCLEOTIDE SEQUENCE [LARGE SCALE GENOMIC DNA]</scope>
    <source>
        <strain evidence="2 3">PLY_AMNH</strain>
    </source>
</reference>
<accession>A0AAE0GWK8</accession>
<evidence type="ECO:0000313" key="2">
    <source>
        <dbReference type="EMBL" id="KAK3285522.1"/>
    </source>
</evidence>
<dbReference type="InterPro" id="IPR013103">
    <property type="entry name" value="RVT_2"/>
</dbReference>
<dbReference type="AlphaFoldDB" id="A0AAE0GWK8"/>
<comment type="caution">
    <text evidence="2">The sequence shown here is derived from an EMBL/GenBank/DDBJ whole genome shotgun (WGS) entry which is preliminary data.</text>
</comment>